<dbReference type="Proteomes" id="UP001249851">
    <property type="component" value="Unassembled WGS sequence"/>
</dbReference>
<reference evidence="2" key="1">
    <citation type="journal article" date="2023" name="G3 (Bethesda)">
        <title>Whole genome assembly and annotation of the endangered Caribbean coral Acropora cervicornis.</title>
        <authorList>
            <person name="Selwyn J.D."/>
            <person name="Vollmer S.V."/>
        </authorList>
    </citation>
    <scope>NUCLEOTIDE SEQUENCE</scope>
    <source>
        <strain evidence="2">K2</strain>
    </source>
</reference>
<dbReference type="PANTHER" id="PTHR33309:SF1">
    <property type="entry name" value="MYB_SANT-LIKE DNA-BINDING DOMAIN-CONTAINING PROTEIN"/>
    <property type="match status" value="1"/>
</dbReference>
<organism evidence="2 3">
    <name type="scientific">Acropora cervicornis</name>
    <name type="common">Staghorn coral</name>
    <dbReference type="NCBI Taxonomy" id="6130"/>
    <lineage>
        <taxon>Eukaryota</taxon>
        <taxon>Metazoa</taxon>
        <taxon>Cnidaria</taxon>
        <taxon>Anthozoa</taxon>
        <taxon>Hexacorallia</taxon>
        <taxon>Scleractinia</taxon>
        <taxon>Astrocoeniina</taxon>
        <taxon>Acroporidae</taxon>
        <taxon>Acropora</taxon>
    </lineage>
</organism>
<gene>
    <name evidence="2" type="ORF">P5673_023229</name>
</gene>
<evidence type="ECO:0000313" key="3">
    <source>
        <dbReference type="Proteomes" id="UP001249851"/>
    </source>
</evidence>
<protein>
    <submittedName>
        <fullName evidence="2">Uncharacterized protein</fullName>
    </submittedName>
</protein>
<proteinExistence type="predicted"/>
<feature type="region of interest" description="Disordered" evidence="1">
    <location>
        <begin position="229"/>
        <end position="252"/>
    </location>
</feature>
<name>A0AAD9Q6H4_ACRCE</name>
<dbReference type="PANTHER" id="PTHR33309">
    <property type="entry name" value="KERATIN, ULTRA HIGH-SULFUR MATRIX PROTEIN-LIKE"/>
    <property type="match status" value="1"/>
</dbReference>
<reference evidence="2" key="2">
    <citation type="journal article" date="2023" name="Science">
        <title>Genomic signatures of disease resistance in endangered staghorn corals.</title>
        <authorList>
            <person name="Vollmer S.V."/>
            <person name="Selwyn J.D."/>
            <person name="Despard B.A."/>
            <person name="Roesel C.L."/>
        </authorList>
    </citation>
    <scope>NUCLEOTIDE SEQUENCE</scope>
    <source>
        <strain evidence="2">K2</strain>
    </source>
</reference>
<evidence type="ECO:0000313" key="2">
    <source>
        <dbReference type="EMBL" id="KAK2555246.1"/>
    </source>
</evidence>
<accession>A0AAD9Q6H4</accession>
<dbReference type="AlphaFoldDB" id="A0AAD9Q6H4"/>
<comment type="caution">
    <text evidence="2">The sequence shown here is derived from an EMBL/GenBank/DDBJ whole genome shotgun (WGS) entry which is preliminary data.</text>
</comment>
<dbReference type="EMBL" id="JARQWQ010000064">
    <property type="protein sequence ID" value="KAK2555246.1"/>
    <property type="molecule type" value="Genomic_DNA"/>
</dbReference>
<keyword evidence="3" id="KW-1185">Reference proteome</keyword>
<sequence>MIQMRQNFYCNCFSTADFYDLSEKKPCTFLGVFKAERSCASDVESDLTLVEMVHVHERLTLIILMRDVTWHLNGKTCLIEAVAASVERGQFLLEFHGTCHFVEDYRVKEISCKYSSMSTKDPKAIMCWLHQLDILLAREVVALDPYQHPKGSRERFALWEKIAANLDGFHLTNQINFSVTGRSVRDRVNPILIRNYKKKEVQEERKASGIEVPPPTEFDQRMEEIVGRAGDAEKEQKAGQDERKEKEDRERKVAEEVRAQALERFGQTRKRQGVEAKEDKPVKRRSLGETIEYLKERSQQQMRLREEELKIRREAQEANAKVQQAFTAQLLQQQQRQQNMFAALQKEQQQQWQKQQQMQASIMLQQQQSQAMMAIVQELVKNK</sequence>
<evidence type="ECO:0000256" key="1">
    <source>
        <dbReference type="SAM" id="MobiDB-lite"/>
    </source>
</evidence>